<feature type="binding site" evidence="11">
    <location>
        <position position="222"/>
    </location>
    <ligand>
        <name>S-adenosyl-L-methionine</name>
        <dbReference type="ChEBI" id="CHEBI:59789"/>
    </ligand>
</feature>
<evidence type="ECO:0000256" key="3">
    <source>
        <dbReference type="ARBA" id="ARBA00022603"/>
    </source>
</evidence>
<dbReference type="PROSITE" id="PS51686">
    <property type="entry name" value="SAM_MT_RSMB_NOP"/>
    <property type="match status" value="1"/>
</dbReference>
<keyword evidence="2" id="KW-0698">rRNA processing</keyword>
<dbReference type="GO" id="GO:0005762">
    <property type="term" value="C:mitochondrial large ribosomal subunit"/>
    <property type="evidence" value="ECO:0007669"/>
    <property type="project" value="TreeGrafter"/>
</dbReference>
<feature type="active site" description="Nucleophile" evidence="11">
    <location>
        <position position="275"/>
    </location>
</feature>
<dbReference type="GO" id="GO:0008173">
    <property type="term" value="F:RNA methyltransferase activity"/>
    <property type="evidence" value="ECO:0007669"/>
    <property type="project" value="InterPro"/>
</dbReference>
<protein>
    <recommendedName>
        <fullName evidence="9">NOL1/NOP2/Sun domain family member 4</fullName>
    </recommendedName>
</protein>
<gene>
    <name evidence="13" type="ORF">ALEPTO_LOCUS12502</name>
</gene>
<comment type="caution">
    <text evidence="11">Lacks conserved residue(s) required for the propagation of feature annotation.</text>
</comment>
<keyword evidence="8" id="KW-0496">Mitochondrion</keyword>
<dbReference type="InterPro" id="IPR023267">
    <property type="entry name" value="RCMT"/>
</dbReference>
<dbReference type="AlphaFoldDB" id="A0A9N9NF81"/>
<keyword evidence="5 11" id="KW-0949">S-adenosyl-L-methionine</keyword>
<sequence>SLFDIYNIVTGEADKEHDKENRPKKKISKNQLKREARHKALYESFENRFNAFYLQQYDDERWTKLYDAIKQPARHCAMINKYTDQTNISEMLESRFGLERLTYLDVPCYSFPNRFPQPKGDSKNIFDFYLLDAASVLATQALDLKPDDTVLDTCAAPGGKSLAILQRLSAKGHLTANEPSFDRRRRLNRVISDYIPLQLRSRINVVREYPKENYLYDKVLVDVPCSAERHLLASETEFEHWNENRSKKLAKKQFIILCDAVKSLKVNGLLVYITCSISQFENDDLTERFLRESWVPLELIQKEWPVGEKTKFGWIVLPDRNDGWGPMYFSIMKRIGAWNDGIKTLRGRGKEQ</sequence>
<dbReference type="Pfam" id="PF01189">
    <property type="entry name" value="Methyltr_RsmB-F"/>
    <property type="match status" value="1"/>
</dbReference>
<dbReference type="Gene3D" id="6.20.240.40">
    <property type="match status" value="1"/>
</dbReference>
<keyword evidence="4 11" id="KW-0808">Transferase</keyword>
<evidence type="ECO:0000256" key="1">
    <source>
        <dbReference type="ARBA" id="ARBA00004173"/>
    </source>
</evidence>
<dbReference type="PANTHER" id="PTHR22808:SF3">
    <property type="entry name" value="5-METHYLCYTOSINE RRNA METHYLTRANSFERASE NSUN4"/>
    <property type="match status" value="1"/>
</dbReference>
<evidence type="ECO:0000256" key="8">
    <source>
        <dbReference type="ARBA" id="ARBA00023128"/>
    </source>
</evidence>
<proteinExistence type="inferred from homology"/>
<keyword evidence="3 11" id="KW-0489">Methyltransferase</keyword>
<dbReference type="Proteomes" id="UP000789508">
    <property type="component" value="Unassembled WGS sequence"/>
</dbReference>
<dbReference type="InterPro" id="IPR049560">
    <property type="entry name" value="MeTrfase_RsmB-F_NOP2_cat"/>
</dbReference>
<evidence type="ECO:0000256" key="10">
    <source>
        <dbReference type="ARBA" id="ARBA00049302"/>
    </source>
</evidence>
<comment type="subcellular location">
    <subcellularLocation>
        <location evidence="1">Mitochondrion</location>
    </subcellularLocation>
</comment>
<dbReference type="GO" id="GO:0031167">
    <property type="term" value="P:rRNA methylation"/>
    <property type="evidence" value="ECO:0007669"/>
    <property type="project" value="TreeGrafter"/>
</dbReference>
<feature type="domain" description="SAM-dependent MTase RsmB/NOP-type" evidence="12">
    <location>
        <begin position="65"/>
        <end position="335"/>
    </location>
</feature>
<organism evidence="13 14">
    <name type="scientific">Ambispora leptoticha</name>
    <dbReference type="NCBI Taxonomy" id="144679"/>
    <lineage>
        <taxon>Eukaryota</taxon>
        <taxon>Fungi</taxon>
        <taxon>Fungi incertae sedis</taxon>
        <taxon>Mucoromycota</taxon>
        <taxon>Glomeromycotina</taxon>
        <taxon>Glomeromycetes</taxon>
        <taxon>Archaeosporales</taxon>
        <taxon>Ambisporaceae</taxon>
        <taxon>Ambispora</taxon>
    </lineage>
</organism>
<evidence type="ECO:0000256" key="7">
    <source>
        <dbReference type="ARBA" id="ARBA00022946"/>
    </source>
</evidence>
<dbReference type="Gene3D" id="3.40.50.150">
    <property type="entry name" value="Vaccinia Virus protein VP39"/>
    <property type="match status" value="1"/>
</dbReference>
<keyword evidence="14" id="KW-1185">Reference proteome</keyword>
<dbReference type="OrthoDB" id="427002at2759"/>
<comment type="catalytic activity">
    <reaction evidence="10">
        <text>a cytidine in rRNA + S-adenosyl-L-methionine = a 5-methylcytidine in rRNA + S-adenosyl-L-homocysteine + H(+)</text>
        <dbReference type="Rhea" id="RHEA:61484"/>
        <dbReference type="Rhea" id="RHEA-COMP:15836"/>
        <dbReference type="Rhea" id="RHEA-COMP:15837"/>
        <dbReference type="ChEBI" id="CHEBI:15378"/>
        <dbReference type="ChEBI" id="CHEBI:57856"/>
        <dbReference type="ChEBI" id="CHEBI:59789"/>
        <dbReference type="ChEBI" id="CHEBI:74483"/>
        <dbReference type="ChEBI" id="CHEBI:82748"/>
    </reaction>
</comment>
<evidence type="ECO:0000259" key="12">
    <source>
        <dbReference type="PROSITE" id="PS51686"/>
    </source>
</evidence>
<evidence type="ECO:0000313" key="13">
    <source>
        <dbReference type="EMBL" id="CAG8727399.1"/>
    </source>
</evidence>
<dbReference type="PANTHER" id="PTHR22808">
    <property type="entry name" value="NCL1 YEAST -RELATED NOL1/NOP2/FMU SUN DOMAIN-CONTAINING"/>
    <property type="match status" value="1"/>
</dbReference>
<evidence type="ECO:0000256" key="11">
    <source>
        <dbReference type="PROSITE-ProRule" id="PRU01023"/>
    </source>
</evidence>
<keyword evidence="6 11" id="KW-0694">RNA-binding</keyword>
<evidence type="ECO:0000256" key="2">
    <source>
        <dbReference type="ARBA" id="ARBA00022552"/>
    </source>
</evidence>
<name>A0A9N9NF81_9GLOM</name>
<comment type="similarity">
    <text evidence="11">Belongs to the class I-like SAM-binding methyltransferase superfamily. RsmB/NOP family.</text>
</comment>
<dbReference type="InterPro" id="IPR029063">
    <property type="entry name" value="SAM-dependent_MTases_sf"/>
</dbReference>
<evidence type="ECO:0000256" key="9">
    <source>
        <dbReference type="ARBA" id="ARBA00042050"/>
    </source>
</evidence>
<feature type="binding site" evidence="11">
    <location>
        <begin position="154"/>
        <end position="160"/>
    </location>
    <ligand>
        <name>S-adenosyl-L-methionine</name>
        <dbReference type="ChEBI" id="CHEBI:59789"/>
    </ligand>
</feature>
<evidence type="ECO:0000256" key="5">
    <source>
        <dbReference type="ARBA" id="ARBA00022691"/>
    </source>
</evidence>
<feature type="binding site" evidence="11">
    <location>
        <position position="178"/>
    </location>
    <ligand>
        <name>S-adenosyl-L-methionine</name>
        <dbReference type="ChEBI" id="CHEBI:59789"/>
    </ligand>
</feature>
<reference evidence="13" key="1">
    <citation type="submission" date="2021-06" db="EMBL/GenBank/DDBJ databases">
        <authorList>
            <person name="Kallberg Y."/>
            <person name="Tangrot J."/>
            <person name="Rosling A."/>
        </authorList>
    </citation>
    <scope>NUCLEOTIDE SEQUENCE</scope>
    <source>
        <strain evidence="13">FL130A</strain>
    </source>
</reference>
<dbReference type="PRINTS" id="PR02008">
    <property type="entry name" value="RCMTFAMILY"/>
</dbReference>
<evidence type="ECO:0000256" key="4">
    <source>
        <dbReference type="ARBA" id="ARBA00022679"/>
    </source>
</evidence>
<dbReference type="GO" id="GO:0003723">
    <property type="term" value="F:RNA binding"/>
    <property type="evidence" value="ECO:0007669"/>
    <property type="project" value="UniProtKB-UniRule"/>
</dbReference>
<keyword evidence="7" id="KW-0809">Transit peptide</keyword>
<dbReference type="EMBL" id="CAJVPS010028806">
    <property type="protein sequence ID" value="CAG8727399.1"/>
    <property type="molecule type" value="Genomic_DNA"/>
</dbReference>
<accession>A0A9N9NF81</accession>
<dbReference type="InterPro" id="IPR001678">
    <property type="entry name" value="MeTrfase_RsmB-F_NOP2_dom"/>
</dbReference>
<evidence type="ECO:0000313" key="14">
    <source>
        <dbReference type="Proteomes" id="UP000789508"/>
    </source>
</evidence>
<evidence type="ECO:0000256" key="6">
    <source>
        <dbReference type="ARBA" id="ARBA00022884"/>
    </source>
</evidence>
<dbReference type="SUPFAM" id="SSF53335">
    <property type="entry name" value="S-adenosyl-L-methionine-dependent methyltransferases"/>
    <property type="match status" value="1"/>
</dbReference>
<comment type="caution">
    <text evidence="13">The sequence shown here is derived from an EMBL/GenBank/DDBJ whole genome shotgun (WGS) entry which is preliminary data.</text>
</comment>
<feature type="non-terminal residue" evidence="13">
    <location>
        <position position="1"/>
    </location>
</feature>